<sequence>MKCLKRLAKTLAFLCLLAATLTKLFLVQVQCLRKNFLWLNERNLRKIEKINTYNPSFAVVADTKDSWFVFGKILKEIEKDKNIQFVLILGDVTEDSRFIEYIMLVKRLLKYTKPVLVIPGNHDTRKAGAGWFYRFFGPNYFSFSAGNNLFLMLDTSNKRELSNTMLKWLINTLQNRQSKDGVKLAFMHIPPFDPRKGDMTIGHSLSNPKDSLKLLKILKKFHVNAIFCSHIHGFFTGSWMGIPFYISGGGGYDRLKGYNSHYLKVTLKNNHIWVQKIVVRTPPADDTKDKLLASFFIPTLIIFDRYWLFLTVMAILVILLL</sequence>
<dbReference type="EMBL" id="AP013035">
    <property type="protein sequence ID" value="BAT71267.1"/>
    <property type="molecule type" value="Genomic_DNA"/>
</dbReference>
<keyword evidence="4" id="KW-1185">Reference proteome</keyword>
<dbReference type="AlphaFoldDB" id="A0A0S3QSF2"/>
<proteinExistence type="predicted"/>
<organism evidence="3 4">
    <name type="scientific">Thermosulfidibacter takaii (strain DSM 17441 / JCM 13301 / NBRC 103674 / ABI70S6)</name>
    <dbReference type="NCBI Taxonomy" id="1298851"/>
    <lineage>
        <taxon>Bacteria</taxon>
        <taxon>Pseudomonadati</taxon>
        <taxon>Thermosulfidibacterota</taxon>
        <taxon>Thermosulfidibacteria</taxon>
        <taxon>Thermosulfidibacterales</taxon>
        <taxon>Thermosulfidibacteraceae</taxon>
    </lineage>
</organism>
<keyword evidence="1" id="KW-0472">Membrane</keyword>
<evidence type="ECO:0000259" key="2">
    <source>
        <dbReference type="Pfam" id="PF00149"/>
    </source>
</evidence>
<gene>
    <name evidence="3" type="ORF">TST_0459</name>
</gene>
<dbReference type="Proteomes" id="UP000063234">
    <property type="component" value="Chromosome"/>
</dbReference>
<dbReference type="Gene3D" id="3.60.21.10">
    <property type="match status" value="1"/>
</dbReference>
<dbReference type="RefSeq" id="WP_068549186.1">
    <property type="nucleotide sequence ID" value="NZ_AP013035.1"/>
</dbReference>
<keyword evidence="1" id="KW-0812">Transmembrane</keyword>
<dbReference type="InterPro" id="IPR004843">
    <property type="entry name" value="Calcineurin-like_PHP"/>
</dbReference>
<evidence type="ECO:0000313" key="3">
    <source>
        <dbReference type="EMBL" id="BAT71267.1"/>
    </source>
</evidence>
<dbReference type="KEGG" id="ttk:TST_0459"/>
<name>A0A0S3QSF2_THET7</name>
<dbReference type="OrthoDB" id="9809781at2"/>
<dbReference type="SUPFAM" id="SSF56300">
    <property type="entry name" value="Metallo-dependent phosphatases"/>
    <property type="match status" value="1"/>
</dbReference>
<feature type="domain" description="Calcineurin-like phosphoesterase" evidence="2">
    <location>
        <begin position="57"/>
        <end position="233"/>
    </location>
</feature>
<feature type="transmembrane region" description="Helical" evidence="1">
    <location>
        <begin position="295"/>
        <end position="320"/>
    </location>
</feature>
<reference evidence="4" key="1">
    <citation type="journal article" date="2018" name="Science">
        <title>A primordial and reversible TCA cycle in a facultatively chemolithoautotrophic thermophile.</title>
        <authorList>
            <person name="Nunoura T."/>
            <person name="Chikaraishi Y."/>
            <person name="Izaki R."/>
            <person name="Suwa T."/>
            <person name="Sato T."/>
            <person name="Harada T."/>
            <person name="Mori K."/>
            <person name="Kato Y."/>
            <person name="Miyazaki M."/>
            <person name="Shimamura S."/>
            <person name="Yanagawa K."/>
            <person name="Shuto A."/>
            <person name="Ohkouchi N."/>
            <person name="Fujita N."/>
            <person name="Takaki Y."/>
            <person name="Atomi H."/>
            <person name="Takai K."/>
        </authorList>
    </citation>
    <scope>NUCLEOTIDE SEQUENCE [LARGE SCALE GENOMIC DNA]</scope>
    <source>
        <strain evidence="4">DSM 17441 / JCM 13301 / NBRC 103674 / ABI70S6</strain>
    </source>
</reference>
<keyword evidence="1" id="KW-1133">Transmembrane helix</keyword>
<dbReference type="STRING" id="1298851.TST_0459"/>
<evidence type="ECO:0000313" key="4">
    <source>
        <dbReference type="Proteomes" id="UP000063234"/>
    </source>
</evidence>
<dbReference type="PANTHER" id="PTHR43143">
    <property type="entry name" value="METALLOPHOSPHOESTERASE, CALCINEURIN SUPERFAMILY"/>
    <property type="match status" value="1"/>
</dbReference>
<dbReference type="Pfam" id="PF00149">
    <property type="entry name" value="Metallophos"/>
    <property type="match status" value="1"/>
</dbReference>
<dbReference type="InterPro" id="IPR029052">
    <property type="entry name" value="Metallo-depent_PP-like"/>
</dbReference>
<evidence type="ECO:0000256" key="1">
    <source>
        <dbReference type="SAM" id="Phobius"/>
    </source>
</evidence>
<accession>A0A0S3QSF2</accession>
<dbReference type="PANTHER" id="PTHR43143:SF1">
    <property type="entry name" value="SERINE_THREONINE-PROTEIN PHOSPHATASE CPPED1"/>
    <property type="match status" value="1"/>
</dbReference>
<dbReference type="InterPro" id="IPR051918">
    <property type="entry name" value="STPP_CPPED1"/>
</dbReference>
<protein>
    <submittedName>
        <fullName evidence="3">Metallophosphoesterase</fullName>
    </submittedName>
</protein>
<dbReference type="GO" id="GO:0016787">
    <property type="term" value="F:hydrolase activity"/>
    <property type="evidence" value="ECO:0007669"/>
    <property type="project" value="InterPro"/>
</dbReference>